<dbReference type="InterPro" id="IPR051332">
    <property type="entry name" value="Fosfomycin_Res_Enzymes"/>
</dbReference>
<organism evidence="3 4">
    <name type="scientific">Heyndrickxia acidicola</name>
    <dbReference type="NCBI Taxonomy" id="209389"/>
    <lineage>
        <taxon>Bacteria</taxon>
        <taxon>Bacillati</taxon>
        <taxon>Bacillota</taxon>
        <taxon>Bacilli</taxon>
        <taxon>Bacillales</taxon>
        <taxon>Bacillaceae</taxon>
        <taxon>Heyndrickxia</taxon>
    </lineage>
</organism>
<protein>
    <submittedName>
        <fullName evidence="3">VOC family protein</fullName>
    </submittedName>
</protein>
<dbReference type="InterPro" id="IPR037523">
    <property type="entry name" value="VOC_core"/>
</dbReference>
<dbReference type="Gene3D" id="3.10.180.10">
    <property type="entry name" value="2,3-Dihydroxybiphenyl 1,2-Dioxygenase, domain 1"/>
    <property type="match status" value="1"/>
</dbReference>
<evidence type="ECO:0000313" key="3">
    <source>
        <dbReference type="EMBL" id="MED1202587.1"/>
    </source>
</evidence>
<dbReference type="RefSeq" id="WP_066265400.1">
    <property type="nucleotide sequence ID" value="NZ_JARMAB010000006.1"/>
</dbReference>
<evidence type="ECO:0000313" key="4">
    <source>
        <dbReference type="Proteomes" id="UP001341444"/>
    </source>
</evidence>
<comment type="caution">
    <text evidence="3">The sequence shown here is derived from an EMBL/GenBank/DDBJ whole genome shotgun (WGS) entry which is preliminary data.</text>
</comment>
<dbReference type="PANTHER" id="PTHR36113">
    <property type="entry name" value="LYASE, PUTATIVE-RELATED-RELATED"/>
    <property type="match status" value="1"/>
</dbReference>
<dbReference type="Proteomes" id="UP001341444">
    <property type="component" value="Unassembled WGS sequence"/>
</dbReference>
<dbReference type="EMBL" id="JARMAB010000006">
    <property type="protein sequence ID" value="MED1202587.1"/>
    <property type="molecule type" value="Genomic_DNA"/>
</dbReference>
<keyword evidence="1" id="KW-0479">Metal-binding</keyword>
<dbReference type="Pfam" id="PF00903">
    <property type="entry name" value="Glyoxalase"/>
    <property type="match status" value="1"/>
</dbReference>
<evidence type="ECO:0000256" key="1">
    <source>
        <dbReference type="ARBA" id="ARBA00022723"/>
    </source>
</evidence>
<sequence length="226" mass="26215">MQIKEIRLYTNKLNELKNFYSDLLGFSLIYFDQNVISFKVGNSILSFVQTKEITNPYYHFAFNITESKKDEGIAWLKQKGININLINGSEDIFSKSWNSHSIYFYDPSGNILELIARHDLKSDDHKEFKATDIINISEIGFPVNDVKLASDELIQRYNVEVYKESNNEFAPIGNEDGLFILSGLNRNWLGSNKKVEIFPLELTILSCKESEERFLSFPYIIQEKLN</sequence>
<keyword evidence="4" id="KW-1185">Reference proteome</keyword>
<name>A0ABU6MD38_9BACI</name>
<dbReference type="PANTHER" id="PTHR36113:SF6">
    <property type="entry name" value="FOSFOMYCIN RESISTANCE PROTEIN FOSX"/>
    <property type="match status" value="1"/>
</dbReference>
<dbReference type="InterPro" id="IPR029068">
    <property type="entry name" value="Glyas_Bleomycin-R_OHBP_Dase"/>
</dbReference>
<reference evidence="3 4" key="1">
    <citation type="submission" date="2023-03" db="EMBL/GenBank/DDBJ databases">
        <title>Bacillus Genome Sequencing.</title>
        <authorList>
            <person name="Dunlap C."/>
        </authorList>
    </citation>
    <scope>NUCLEOTIDE SEQUENCE [LARGE SCALE GENOMIC DNA]</scope>
    <source>
        <strain evidence="3 4">B-23453</strain>
    </source>
</reference>
<dbReference type="InterPro" id="IPR004360">
    <property type="entry name" value="Glyas_Fos-R_dOase_dom"/>
</dbReference>
<feature type="domain" description="VOC" evidence="2">
    <location>
        <begin position="2"/>
        <end position="117"/>
    </location>
</feature>
<proteinExistence type="predicted"/>
<evidence type="ECO:0000259" key="2">
    <source>
        <dbReference type="PROSITE" id="PS51819"/>
    </source>
</evidence>
<dbReference type="SUPFAM" id="SSF54593">
    <property type="entry name" value="Glyoxalase/Bleomycin resistance protein/Dihydroxybiphenyl dioxygenase"/>
    <property type="match status" value="1"/>
</dbReference>
<gene>
    <name evidence="3" type="ORF">P4T90_05705</name>
</gene>
<dbReference type="PROSITE" id="PS51819">
    <property type="entry name" value="VOC"/>
    <property type="match status" value="1"/>
</dbReference>
<accession>A0ABU6MD38</accession>